<accession>A0ABR0J0A6</accession>
<comment type="caution">
    <text evidence="8">The sequence shown here is derived from an EMBL/GenBank/DDBJ whole genome shotgun (WGS) entry which is preliminary data.</text>
</comment>
<dbReference type="InterPro" id="IPR000008">
    <property type="entry name" value="C2_dom"/>
</dbReference>
<evidence type="ECO:0000259" key="7">
    <source>
        <dbReference type="PROSITE" id="PS51259"/>
    </source>
</evidence>
<dbReference type="PANTHER" id="PTHR47263">
    <property type="entry name" value="ADENYLATE CYCLASE ACTIVATION PROTEIN GIT1"/>
    <property type="match status" value="1"/>
</dbReference>
<organism evidence="8 9">
    <name type="scientific">Exophiala sideris</name>
    <dbReference type="NCBI Taxonomy" id="1016849"/>
    <lineage>
        <taxon>Eukaryota</taxon>
        <taxon>Fungi</taxon>
        <taxon>Dikarya</taxon>
        <taxon>Ascomycota</taxon>
        <taxon>Pezizomycotina</taxon>
        <taxon>Eurotiomycetes</taxon>
        <taxon>Chaetothyriomycetidae</taxon>
        <taxon>Chaetothyriales</taxon>
        <taxon>Herpotrichiellaceae</taxon>
        <taxon>Exophiala</taxon>
    </lineage>
</organism>
<comment type="similarity">
    <text evidence="1">Belongs to the eukaryotic ribosomal protein eS21 family.</text>
</comment>
<keyword evidence="9" id="KW-1185">Reference proteome</keyword>
<feature type="region of interest" description="Disordered" evidence="4">
    <location>
        <begin position="1"/>
        <end position="33"/>
    </location>
</feature>
<evidence type="ECO:0000256" key="1">
    <source>
        <dbReference type="ARBA" id="ARBA00010228"/>
    </source>
</evidence>
<feature type="domain" description="MHD1" evidence="6">
    <location>
        <begin position="696"/>
        <end position="822"/>
    </location>
</feature>
<keyword evidence="2" id="KW-0689">Ribosomal protein</keyword>
<evidence type="ECO:0000259" key="5">
    <source>
        <dbReference type="PROSITE" id="PS50004"/>
    </source>
</evidence>
<feature type="region of interest" description="Disordered" evidence="4">
    <location>
        <begin position="342"/>
        <end position="366"/>
    </location>
</feature>
<dbReference type="PROSITE" id="PS51258">
    <property type="entry name" value="MHD1"/>
    <property type="match status" value="1"/>
</dbReference>
<feature type="compositionally biased region" description="Polar residues" evidence="4">
    <location>
        <begin position="353"/>
        <end position="362"/>
    </location>
</feature>
<evidence type="ECO:0008006" key="10">
    <source>
        <dbReference type="Google" id="ProtNLM"/>
    </source>
</evidence>
<dbReference type="Gene3D" id="3.30.1230.20">
    <property type="match status" value="1"/>
</dbReference>
<dbReference type="Gene3D" id="2.60.40.150">
    <property type="entry name" value="C2 domain"/>
    <property type="match status" value="1"/>
</dbReference>
<evidence type="ECO:0000313" key="8">
    <source>
        <dbReference type="EMBL" id="KAK5052332.1"/>
    </source>
</evidence>
<reference evidence="8 9" key="1">
    <citation type="submission" date="2023-08" db="EMBL/GenBank/DDBJ databases">
        <title>Black Yeasts Isolated from many extreme environments.</title>
        <authorList>
            <person name="Coleine C."/>
            <person name="Stajich J.E."/>
            <person name="Selbmann L."/>
        </authorList>
    </citation>
    <scope>NUCLEOTIDE SEQUENCE [LARGE SCALE GENOMIC DNA]</scope>
    <source>
        <strain evidence="8 9">CCFEE 6328</strain>
    </source>
</reference>
<dbReference type="InterPro" id="IPR001931">
    <property type="entry name" value="Ribosomal_eS21"/>
</dbReference>
<evidence type="ECO:0000256" key="4">
    <source>
        <dbReference type="SAM" id="MobiDB-lite"/>
    </source>
</evidence>
<dbReference type="Pfam" id="PF01249">
    <property type="entry name" value="Ribosomal_S21e"/>
    <property type="match status" value="1"/>
</dbReference>
<dbReference type="InterPro" id="IPR035892">
    <property type="entry name" value="C2_domain_sf"/>
</dbReference>
<dbReference type="PROSITE" id="PS51259">
    <property type="entry name" value="MHD2"/>
    <property type="match status" value="1"/>
</dbReference>
<name>A0ABR0J0A6_9EURO</name>
<evidence type="ECO:0000259" key="6">
    <source>
        <dbReference type="PROSITE" id="PS51258"/>
    </source>
</evidence>
<gene>
    <name evidence="8" type="ORF">LTR69_009868</name>
</gene>
<dbReference type="PROSITE" id="PS50004">
    <property type="entry name" value="C2"/>
    <property type="match status" value="1"/>
</dbReference>
<dbReference type="SMART" id="SM00239">
    <property type="entry name" value="C2"/>
    <property type="match status" value="1"/>
</dbReference>
<dbReference type="InterPro" id="IPR038579">
    <property type="entry name" value="Ribosomal_eS21_sf"/>
</dbReference>
<sequence>MSQSSARSHAPGRSVHSLRNGGKASRDSSRTRSKSISANDAYLYALRVAYLSHLLQPRATRKRHVETKPAINRTGTSHSFQDLMSDFTVVRDPKSQRFPHDFIKELEKRLQGILIGKEKRVEYQDALVKRTFAIFLNTLSDPSFKKRMEADRRAEDLVLMFFSSTTKELQKGKPPGDDGVKRMTDRHVALFVRLLNLTLKDMDRAKDKPELASRLQTLESKLLKGDENLAATQTNGQTTIVEEVVPISYNVKDMPLVQVVGQIFGLSSTMIQSDLSKYKPVWTEKAALQDLKTYQQHLTLGTKLTLSARDFDTQEAYETWKKNEGPDLSQMMLAIMQSNPELAKSTPGGSLPHLNSQPNVASPTEHYADISRSLAQDSSSYMLDLPADLNSLDLSSGDSSPRDGDVSHVYTFIPADARAMFRYIMLQALSHDLNDDTNDGASGQLFTKKTTELLNEIALRWRIPKFTRIVLFLDVVREKFVEQAISLEMLDAAFNYVKEPLQEDQKNKRSSFITSSSLYDRYNWTITDFALMGRLLSALYETLLRDMYGVIMTSYADKPQLPKMGMILAILDEHIRNDPNFTQNHNDTENFKNAVIDGLAAEARRIYDELLDKELPQQSEKWETYHIQQVSKAVLKLAEKVQKRFRKNPEILGINPLMILLNCTLPAFAQDSKAMVEQILDVGQRDGLEIPIQDGFDLYKDLSEFRRVQADALPHSAFPYKIEDLLADFVWRWVRTTEEQVIGWVENAVKQDKFTVRTEGPEHVPTEDERHSTSVLDIFQSFNQVIDQIGQLNWDDDLSYAKFMTALSKAIGNGVARYCELLDQMFSKEMDRLTPEQEAAANMTRQEKWVQLAKDTWNNKERVEPFQFYPESFVKLNDISFAIRQWDKLEQEVNVDACAEVVKKYDPPAAQKQRKTSNYVFTIKIVEAEDLKACDVNGYSDPYVVLTDEYQKRLFKSRIVYRNLNPRWDESVDITTQGPLNLIATVWDWDAVGDHDYVGRTSLKLDPSHFSDFLPREYWLDLDSQGRVMVRVSMEGERDDIQFYFGKAFRNLQRTQRDMTRKTTDKLSAYINHCLSRRALRSLLNKGISISAVSSTMSSYFNRNRASVVPTSTMPTDAEIVNALKPLFDYFDDNFAIMQKTLTPEAMIAVMTRIWKEVLATIEGLLVPPLSDKPSQQKALTQQELDIVFKWLQSLFEFFNAVDEETGDANGVPINVLKNPKYHELQMLNFFYFEPTESLIRESERMASATAANQQMHRSRVSAPPSLGAVGGGGLLNPGTMAGARRAKSIMLSRNLGTMRKAKEEKWKAAQAEPSDDMILRILRMRPEAGGYLRDRSRQKERLAAAAAAEMIVRQSLLAGGGRMTGPSVIRSYVPRKCSATNRIIRAKDHASVQISVAKVDENGRYTGENQVYALCGFVRSRAESDDALNRLAQRDGFLKNVWSAQPTR</sequence>
<dbReference type="Gene3D" id="1.10.357.50">
    <property type="match status" value="1"/>
</dbReference>
<dbReference type="InterPro" id="IPR052811">
    <property type="entry name" value="Glucose_resp_signaling"/>
</dbReference>
<dbReference type="InterPro" id="IPR014770">
    <property type="entry name" value="Munc13_1"/>
</dbReference>
<dbReference type="PANTHER" id="PTHR47263:SF1">
    <property type="entry name" value="C2 DOMAIN PROTEIN (AFU_ORTHOLOGUE AFUA_7G02350)"/>
    <property type="match status" value="1"/>
</dbReference>
<dbReference type="CDD" id="cd04043">
    <property type="entry name" value="C2_Munc13_fungal"/>
    <property type="match status" value="1"/>
</dbReference>
<keyword evidence="3" id="KW-0687">Ribonucleoprotein</keyword>
<proteinExistence type="inferred from homology"/>
<dbReference type="Gene3D" id="1.20.58.1100">
    <property type="match status" value="1"/>
</dbReference>
<dbReference type="SUPFAM" id="SSF49562">
    <property type="entry name" value="C2 domain (Calcium/lipid-binding domain, CaLB)"/>
    <property type="match status" value="1"/>
</dbReference>
<evidence type="ECO:0000313" key="9">
    <source>
        <dbReference type="Proteomes" id="UP001345691"/>
    </source>
</evidence>
<evidence type="ECO:0000256" key="2">
    <source>
        <dbReference type="ARBA" id="ARBA00022980"/>
    </source>
</evidence>
<dbReference type="InterPro" id="IPR014772">
    <property type="entry name" value="Munc13_dom-2"/>
</dbReference>
<feature type="domain" description="C2" evidence="5">
    <location>
        <begin position="903"/>
        <end position="1020"/>
    </location>
</feature>
<dbReference type="InterPro" id="IPR010439">
    <property type="entry name" value="MUN_dom"/>
</dbReference>
<dbReference type="Pfam" id="PF00168">
    <property type="entry name" value="C2"/>
    <property type="match status" value="1"/>
</dbReference>
<dbReference type="Proteomes" id="UP001345691">
    <property type="component" value="Unassembled WGS sequence"/>
</dbReference>
<dbReference type="Pfam" id="PF06292">
    <property type="entry name" value="MUN"/>
    <property type="match status" value="1"/>
</dbReference>
<protein>
    <recommendedName>
        <fullName evidence="10">C2 domain-containing protein</fullName>
    </recommendedName>
</protein>
<feature type="domain" description="MHD2" evidence="7">
    <location>
        <begin position="1121"/>
        <end position="1243"/>
    </location>
</feature>
<dbReference type="EMBL" id="JAVRRF010000030">
    <property type="protein sequence ID" value="KAK5052332.1"/>
    <property type="molecule type" value="Genomic_DNA"/>
</dbReference>
<evidence type="ECO:0000256" key="3">
    <source>
        <dbReference type="ARBA" id="ARBA00023274"/>
    </source>
</evidence>